<proteinExistence type="predicted"/>
<gene>
    <name evidence="3" type="ORF">NA57DRAFT_39900</name>
</gene>
<accession>A0A9P4M4R6</accession>
<dbReference type="InterPro" id="IPR056362">
    <property type="entry name" value="AtuA-like_ferredoxin_dom"/>
</dbReference>
<organism evidence="3 4">
    <name type="scientific">Rhizodiscina lignyota</name>
    <dbReference type="NCBI Taxonomy" id="1504668"/>
    <lineage>
        <taxon>Eukaryota</taxon>
        <taxon>Fungi</taxon>
        <taxon>Dikarya</taxon>
        <taxon>Ascomycota</taxon>
        <taxon>Pezizomycotina</taxon>
        <taxon>Dothideomycetes</taxon>
        <taxon>Pleosporomycetidae</taxon>
        <taxon>Aulographales</taxon>
        <taxon>Rhizodiscinaceae</taxon>
        <taxon>Rhizodiscina</taxon>
    </lineage>
</organism>
<dbReference type="OrthoDB" id="10265871at2759"/>
<feature type="domain" description="AtuA-like ferredoxin-fold" evidence="2">
    <location>
        <begin position="514"/>
        <end position="613"/>
    </location>
</feature>
<evidence type="ECO:0000259" key="2">
    <source>
        <dbReference type="Pfam" id="PF23544"/>
    </source>
</evidence>
<dbReference type="PANTHER" id="PTHR47585:SF1">
    <property type="entry name" value="DUF1446 DOMAIN-CONTAINING PROTEIN"/>
    <property type="match status" value="1"/>
</dbReference>
<dbReference type="Proteomes" id="UP000799772">
    <property type="component" value="Unassembled WGS sequence"/>
</dbReference>
<dbReference type="Pfam" id="PF07287">
    <property type="entry name" value="AtuA"/>
    <property type="match status" value="1"/>
</dbReference>
<dbReference type="EMBL" id="ML978127">
    <property type="protein sequence ID" value="KAF2098006.1"/>
    <property type="molecule type" value="Genomic_DNA"/>
</dbReference>
<protein>
    <submittedName>
        <fullName evidence="3">DUF1446-domain-containing protein</fullName>
    </submittedName>
</protein>
<evidence type="ECO:0000313" key="4">
    <source>
        <dbReference type="Proteomes" id="UP000799772"/>
    </source>
</evidence>
<evidence type="ECO:0000313" key="3">
    <source>
        <dbReference type="EMBL" id="KAF2098006.1"/>
    </source>
</evidence>
<name>A0A9P4M4R6_9PEZI</name>
<comment type="caution">
    <text evidence="3">The sequence shown here is derived from an EMBL/GenBank/DDBJ whole genome shotgun (WGS) entry which is preliminary data.</text>
</comment>
<sequence length="634" mass="70375">MSSTSSRWSQRGQRPVRIANCSGARTDPGFHMRRQAERGDVDFITGDYLAEINLPINKIAMDKGEHDGWEFTCWDGIEQSIDLIAQKRIKIIVNGGALNPAGLAQKVQELINKKKYDLKAGYVTGDDITERTKDGLSKGKLPAHLDSENPDIKLNPLANALQDTKARPIITAHAYMGAKGIVTALENGADIVICGRCADASPVIAAAWYWHGWQNTDYDELAGSLVAGHLIECSAYACGANFAGFDQYDLDIFVDLPFPIAEVERDGTAIITKHDNTNGIVNADVLRCQFLYEIQGAIYLNSDVSADTTNVHFEDVGKDRARMSGVKGYPPPPTTKLAVFYDAGYQAQLLANVVGYATAQKWKLFEKQIRFGLKERGVIDKFDNLEFQIVGTPEPNPRSQLRSTTYCRIFAQSPTEEPCAHIKPCWDDFVMQHLHGLHWSLDMRTAEPRPYIAFYPGLIDQNDLDEVAHVISPDGTVKSVPAKLPSKYYHLERRINFDAEVDALNANQGPTKAVRLGDIALGRSGDKGANCNFGIFPKDPAIWPWFRAFMSRAKLQELIADDWRDEYFIERMEFPDIPAVHFVVYGILGRGVLASTLLDSLGKGFADYIRDKVIEVPVDVLSSMKTTNGTNGVH</sequence>
<feature type="domain" description="Acyclic terpene utilisation N-terminal" evidence="1">
    <location>
        <begin position="16"/>
        <end position="469"/>
    </location>
</feature>
<evidence type="ECO:0000259" key="1">
    <source>
        <dbReference type="Pfam" id="PF07287"/>
    </source>
</evidence>
<dbReference type="AlphaFoldDB" id="A0A9P4M4R6"/>
<reference evidence="3" key="1">
    <citation type="journal article" date="2020" name="Stud. Mycol.">
        <title>101 Dothideomycetes genomes: a test case for predicting lifestyles and emergence of pathogens.</title>
        <authorList>
            <person name="Haridas S."/>
            <person name="Albert R."/>
            <person name="Binder M."/>
            <person name="Bloem J."/>
            <person name="Labutti K."/>
            <person name="Salamov A."/>
            <person name="Andreopoulos B."/>
            <person name="Baker S."/>
            <person name="Barry K."/>
            <person name="Bills G."/>
            <person name="Bluhm B."/>
            <person name="Cannon C."/>
            <person name="Castanera R."/>
            <person name="Culley D."/>
            <person name="Daum C."/>
            <person name="Ezra D."/>
            <person name="Gonzalez J."/>
            <person name="Henrissat B."/>
            <person name="Kuo A."/>
            <person name="Liang C."/>
            <person name="Lipzen A."/>
            <person name="Lutzoni F."/>
            <person name="Magnuson J."/>
            <person name="Mondo S."/>
            <person name="Nolan M."/>
            <person name="Ohm R."/>
            <person name="Pangilinan J."/>
            <person name="Park H.-J."/>
            <person name="Ramirez L."/>
            <person name="Alfaro M."/>
            <person name="Sun H."/>
            <person name="Tritt A."/>
            <person name="Yoshinaga Y."/>
            <person name="Zwiers L.-H."/>
            <person name="Turgeon B."/>
            <person name="Goodwin S."/>
            <person name="Spatafora J."/>
            <person name="Crous P."/>
            <person name="Grigoriev I."/>
        </authorList>
    </citation>
    <scope>NUCLEOTIDE SEQUENCE</scope>
    <source>
        <strain evidence="3">CBS 133067</strain>
    </source>
</reference>
<dbReference type="InterPro" id="IPR010839">
    <property type="entry name" value="AtuA_N"/>
</dbReference>
<keyword evidence="4" id="KW-1185">Reference proteome</keyword>
<dbReference type="Pfam" id="PF23544">
    <property type="entry name" value="AtuA_ferredoxin"/>
    <property type="match status" value="1"/>
</dbReference>
<dbReference type="PANTHER" id="PTHR47585">
    <property type="match status" value="1"/>
</dbReference>